<dbReference type="Pfam" id="PF00005">
    <property type="entry name" value="ABC_tran"/>
    <property type="match status" value="1"/>
</dbReference>
<evidence type="ECO:0000259" key="4">
    <source>
        <dbReference type="PROSITE" id="PS50893"/>
    </source>
</evidence>
<sequence>MKMQTSILKVKGLKKSFKRFQLGPFNFTVEQGIVVGLVGANGSGKSTLFRLLMNIMKEDAGEIHVFGEKRTGDEWKQKVGFAGEMLGAYDFLTIHEIKNLISYWYSTWNEEQFENMIKRYRIDTDEKYEKCSKGTKKKVDFIFTLCHNPSLLLLDEPTAGVDIVSQRKMKEDLIQFMDDGEKSILLATHTAEEINQLCDEIIVLDSGQIRHSFNKDEIYENFGRLWISHVTDTMKNHPNVIYCEQNPPQIITNHLETIENILKKEQITINQVQRLLMEEVLEYLIEY</sequence>
<organism evidence="5 6">
    <name type="scientific">Oceanobacillus bengalensis</name>
    <dbReference type="NCBI Taxonomy" id="1435466"/>
    <lineage>
        <taxon>Bacteria</taxon>
        <taxon>Bacillati</taxon>
        <taxon>Bacillota</taxon>
        <taxon>Bacilli</taxon>
        <taxon>Bacillales</taxon>
        <taxon>Bacillaceae</taxon>
        <taxon>Oceanobacillus</taxon>
    </lineage>
</organism>
<keyword evidence="3 5" id="KW-0067">ATP-binding</keyword>
<protein>
    <submittedName>
        <fullName evidence="5">ABC transporter ATP-binding protein</fullName>
    </submittedName>
</protein>
<evidence type="ECO:0000256" key="3">
    <source>
        <dbReference type="ARBA" id="ARBA00022840"/>
    </source>
</evidence>
<feature type="domain" description="ABC transporter" evidence="4">
    <location>
        <begin position="3"/>
        <end position="231"/>
    </location>
</feature>
<dbReference type="GO" id="GO:0005524">
    <property type="term" value="F:ATP binding"/>
    <property type="evidence" value="ECO:0007669"/>
    <property type="project" value="UniProtKB-KW"/>
</dbReference>
<accession>A0A494YS74</accession>
<dbReference type="GO" id="GO:0016887">
    <property type="term" value="F:ATP hydrolysis activity"/>
    <property type="evidence" value="ECO:0007669"/>
    <property type="project" value="InterPro"/>
</dbReference>
<dbReference type="PANTHER" id="PTHR42939:SF3">
    <property type="entry name" value="ABC TRANSPORTER ATP-BINDING COMPONENT"/>
    <property type="match status" value="1"/>
</dbReference>
<dbReference type="EMBL" id="RBZO01000041">
    <property type="protein sequence ID" value="RKQ12506.1"/>
    <property type="molecule type" value="Genomic_DNA"/>
</dbReference>
<evidence type="ECO:0000256" key="2">
    <source>
        <dbReference type="ARBA" id="ARBA00022741"/>
    </source>
</evidence>
<dbReference type="SMART" id="SM00382">
    <property type="entry name" value="AAA"/>
    <property type="match status" value="1"/>
</dbReference>
<gene>
    <name evidence="5" type="ORF">D8M05_18055</name>
</gene>
<keyword evidence="1" id="KW-0813">Transport</keyword>
<evidence type="ECO:0000256" key="1">
    <source>
        <dbReference type="ARBA" id="ARBA00022448"/>
    </source>
</evidence>
<dbReference type="OrthoDB" id="2960217at2"/>
<keyword evidence="6" id="KW-1185">Reference proteome</keyword>
<keyword evidence="2" id="KW-0547">Nucleotide-binding</keyword>
<dbReference type="InterPro" id="IPR003593">
    <property type="entry name" value="AAA+_ATPase"/>
</dbReference>
<proteinExistence type="predicted"/>
<dbReference type="InterPro" id="IPR003439">
    <property type="entry name" value="ABC_transporter-like_ATP-bd"/>
</dbReference>
<dbReference type="PROSITE" id="PS50893">
    <property type="entry name" value="ABC_TRANSPORTER_2"/>
    <property type="match status" value="1"/>
</dbReference>
<dbReference type="CDD" id="cd03230">
    <property type="entry name" value="ABC_DR_subfamily_A"/>
    <property type="match status" value="1"/>
</dbReference>
<comment type="caution">
    <text evidence="5">The sequence shown here is derived from an EMBL/GenBank/DDBJ whole genome shotgun (WGS) entry which is preliminary data.</text>
</comment>
<dbReference type="PANTHER" id="PTHR42939">
    <property type="entry name" value="ABC TRANSPORTER ATP-BINDING PROTEIN ALBC-RELATED"/>
    <property type="match status" value="1"/>
</dbReference>
<dbReference type="InterPro" id="IPR051782">
    <property type="entry name" value="ABC_Transporter_VariousFunc"/>
</dbReference>
<reference evidence="5 6" key="1">
    <citation type="journal article" date="2015" name="Antonie Van Leeuwenhoek">
        <title>Oceanobacillus bengalensis sp. nov., a bacterium isolated from seawater of the Bay of Bengal.</title>
        <authorList>
            <person name="Yongchang O."/>
            <person name="Xiang W."/>
            <person name="Wang G."/>
        </authorList>
    </citation>
    <scope>NUCLEOTIDE SEQUENCE [LARGE SCALE GENOMIC DNA]</scope>
    <source>
        <strain evidence="5 6">MCCC 1K00260</strain>
    </source>
</reference>
<evidence type="ECO:0000313" key="5">
    <source>
        <dbReference type="EMBL" id="RKQ12506.1"/>
    </source>
</evidence>
<dbReference type="Gene3D" id="3.40.50.300">
    <property type="entry name" value="P-loop containing nucleotide triphosphate hydrolases"/>
    <property type="match status" value="1"/>
</dbReference>
<name>A0A494YS74_9BACI</name>
<dbReference type="Proteomes" id="UP000281813">
    <property type="component" value="Unassembled WGS sequence"/>
</dbReference>
<dbReference type="SUPFAM" id="SSF52540">
    <property type="entry name" value="P-loop containing nucleoside triphosphate hydrolases"/>
    <property type="match status" value="1"/>
</dbReference>
<evidence type="ECO:0000313" key="6">
    <source>
        <dbReference type="Proteomes" id="UP000281813"/>
    </source>
</evidence>
<dbReference type="InterPro" id="IPR027417">
    <property type="entry name" value="P-loop_NTPase"/>
</dbReference>
<dbReference type="AlphaFoldDB" id="A0A494YS74"/>